<keyword evidence="1" id="KW-1133">Transmembrane helix</keyword>
<accession>A0ABT8B8B3</accession>
<organism evidence="2 3">
    <name type="scientific">Chitinimonas viridis</name>
    <dbReference type="NCBI Taxonomy" id="664880"/>
    <lineage>
        <taxon>Bacteria</taxon>
        <taxon>Pseudomonadati</taxon>
        <taxon>Pseudomonadota</taxon>
        <taxon>Betaproteobacteria</taxon>
        <taxon>Neisseriales</taxon>
        <taxon>Chitinibacteraceae</taxon>
        <taxon>Chitinimonas</taxon>
    </lineage>
</organism>
<dbReference type="RefSeq" id="WP_290333630.1">
    <property type="nucleotide sequence ID" value="NZ_JAUFPU010000018.1"/>
</dbReference>
<keyword evidence="1" id="KW-0472">Membrane</keyword>
<sequence>MTNIEKLKQKHALALEAQRWEYRTRELQFLEAGQHQRALNQLMWQVPGMAIAITGGLWYGATTLETEAPRVWVFGFTAIVDFLTVVILWRIRSLIEVHIEHQRGFSPPESAEAKSKCSWRWACAWPKRTVITCWTIALLAAAAVSIAGAFHPSAVSKPKTQEPTRACCNVSIDLPTQRCEVPLAKPALPAQPARKRTCHR</sequence>
<evidence type="ECO:0000256" key="1">
    <source>
        <dbReference type="SAM" id="Phobius"/>
    </source>
</evidence>
<protein>
    <recommendedName>
        <fullName evidence="4">DUF202 domain-containing protein</fullName>
    </recommendedName>
</protein>
<evidence type="ECO:0008006" key="4">
    <source>
        <dbReference type="Google" id="ProtNLM"/>
    </source>
</evidence>
<reference evidence="2" key="1">
    <citation type="journal article" date="2014" name="Int. J. Syst. Evol. Microbiol.">
        <title>Complete genome of a new Firmicutes species belonging to the dominant human colonic microbiota ('Ruminococcus bicirculans') reveals two chromosomes and a selective capacity to utilize plant glucans.</title>
        <authorList>
            <consortium name="NISC Comparative Sequencing Program"/>
            <person name="Wegmann U."/>
            <person name="Louis P."/>
            <person name="Goesmann A."/>
            <person name="Henrissat B."/>
            <person name="Duncan S.H."/>
            <person name="Flint H.J."/>
        </authorList>
    </citation>
    <scope>NUCLEOTIDE SEQUENCE</scope>
    <source>
        <strain evidence="2">CECT 7703</strain>
    </source>
</reference>
<dbReference type="EMBL" id="JAUFPU010000018">
    <property type="protein sequence ID" value="MDN3578280.1"/>
    <property type="molecule type" value="Genomic_DNA"/>
</dbReference>
<evidence type="ECO:0000313" key="3">
    <source>
        <dbReference type="Proteomes" id="UP001180081"/>
    </source>
</evidence>
<feature type="transmembrane region" description="Helical" evidence="1">
    <location>
        <begin position="71"/>
        <end position="89"/>
    </location>
</feature>
<reference evidence="2" key="2">
    <citation type="submission" date="2023-06" db="EMBL/GenBank/DDBJ databases">
        <authorList>
            <person name="Lucena T."/>
            <person name="Sun Q."/>
        </authorList>
    </citation>
    <scope>NUCLEOTIDE SEQUENCE</scope>
    <source>
        <strain evidence="2">CECT 7703</strain>
    </source>
</reference>
<keyword evidence="3" id="KW-1185">Reference proteome</keyword>
<feature type="transmembrane region" description="Helical" evidence="1">
    <location>
        <begin position="129"/>
        <end position="150"/>
    </location>
</feature>
<comment type="caution">
    <text evidence="2">The sequence shown here is derived from an EMBL/GenBank/DDBJ whole genome shotgun (WGS) entry which is preliminary data.</text>
</comment>
<keyword evidence="1" id="KW-0812">Transmembrane</keyword>
<evidence type="ECO:0000313" key="2">
    <source>
        <dbReference type="EMBL" id="MDN3578280.1"/>
    </source>
</evidence>
<proteinExistence type="predicted"/>
<name>A0ABT8B8B3_9NEIS</name>
<feature type="transmembrane region" description="Helical" evidence="1">
    <location>
        <begin position="42"/>
        <end position="59"/>
    </location>
</feature>
<dbReference type="Proteomes" id="UP001180081">
    <property type="component" value="Unassembled WGS sequence"/>
</dbReference>
<gene>
    <name evidence="2" type="ORF">QWZ03_16040</name>
</gene>